<dbReference type="PANTHER" id="PTHR46796">
    <property type="entry name" value="HTH-TYPE TRANSCRIPTIONAL ACTIVATOR RHAS-RELATED"/>
    <property type="match status" value="1"/>
</dbReference>
<dbReference type="EMBL" id="CP043641">
    <property type="protein sequence ID" value="QNE36434.1"/>
    <property type="molecule type" value="Genomic_DNA"/>
</dbReference>
<dbReference type="InterPro" id="IPR018060">
    <property type="entry name" value="HTH_AraC"/>
</dbReference>
<keyword evidence="1" id="KW-0805">Transcription regulation</keyword>
<accession>A0A7G6YD69</accession>
<dbReference type="AlphaFoldDB" id="A0A7G6YD69"/>
<keyword evidence="3" id="KW-0804">Transcription</keyword>
<evidence type="ECO:0000256" key="1">
    <source>
        <dbReference type="ARBA" id="ARBA00023015"/>
    </source>
</evidence>
<protein>
    <submittedName>
        <fullName evidence="5">Helix-turn-helix transcriptional regulator</fullName>
    </submittedName>
</protein>
<evidence type="ECO:0000313" key="6">
    <source>
        <dbReference type="Proteomes" id="UP000515511"/>
    </source>
</evidence>
<sequence>MVAEHDPPRRVDFSSTDPLETRDFLDDSYGWRMRLPRPSAPAEPLNVSMVAAGPLISARAVAPGDLSYSVRGDDYVVIDTLLDGTFELEHPGGVDRYGRGDVYIANYPDAEFTSSTHDIRVLTTTLPCSVLDDVANPDPEAEAAPVSFLAATPREGDARHWRAVSRFVDRMLNDPAFEPPPLVTSALVRNLAAAALTTFANTATPEPTWRDQHDAHPATVRRAVAFIEANPDIDISLGDIARAAGTTPRAVEIAFRRHLDSDPLAELRRVRLAEAHRELEDAQRIDRGALAEVASRWGYPEVDRFVAEYTAAYRRPPEARG</sequence>
<dbReference type="PANTHER" id="PTHR46796:SF12">
    <property type="entry name" value="HTH-TYPE DNA-BINDING TRANSCRIPTIONAL ACTIVATOR EUTR"/>
    <property type="match status" value="1"/>
</dbReference>
<organism evidence="5 6">
    <name type="scientific">Leifsonia shinshuensis</name>
    <dbReference type="NCBI Taxonomy" id="150026"/>
    <lineage>
        <taxon>Bacteria</taxon>
        <taxon>Bacillati</taxon>
        <taxon>Actinomycetota</taxon>
        <taxon>Actinomycetes</taxon>
        <taxon>Micrococcales</taxon>
        <taxon>Microbacteriaceae</taxon>
        <taxon>Leifsonia</taxon>
    </lineage>
</organism>
<evidence type="ECO:0000313" key="5">
    <source>
        <dbReference type="EMBL" id="QNE36434.1"/>
    </source>
</evidence>
<dbReference type="Gene3D" id="1.10.10.60">
    <property type="entry name" value="Homeodomain-like"/>
    <property type="match status" value="1"/>
</dbReference>
<evidence type="ECO:0000256" key="3">
    <source>
        <dbReference type="ARBA" id="ARBA00023163"/>
    </source>
</evidence>
<dbReference type="SMART" id="SM00342">
    <property type="entry name" value="HTH_ARAC"/>
    <property type="match status" value="1"/>
</dbReference>
<name>A0A7G6YD69_9MICO</name>
<dbReference type="Pfam" id="PF12833">
    <property type="entry name" value="HTH_18"/>
    <property type="match status" value="1"/>
</dbReference>
<dbReference type="InterPro" id="IPR050204">
    <property type="entry name" value="AraC_XylS_family_regulators"/>
</dbReference>
<dbReference type="GO" id="GO:0043565">
    <property type="term" value="F:sequence-specific DNA binding"/>
    <property type="evidence" value="ECO:0007669"/>
    <property type="project" value="InterPro"/>
</dbReference>
<dbReference type="GO" id="GO:0003700">
    <property type="term" value="F:DNA-binding transcription factor activity"/>
    <property type="evidence" value="ECO:0007669"/>
    <property type="project" value="InterPro"/>
</dbReference>
<dbReference type="Proteomes" id="UP000515511">
    <property type="component" value="Chromosome"/>
</dbReference>
<proteinExistence type="predicted"/>
<dbReference type="RefSeq" id="WP_185275873.1">
    <property type="nucleotide sequence ID" value="NZ_CP043641.1"/>
</dbReference>
<feature type="domain" description="HTH araC/xylS-type" evidence="4">
    <location>
        <begin position="221"/>
        <end position="321"/>
    </location>
</feature>
<reference evidence="6" key="1">
    <citation type="submission" date="2019-09" db="EMBL/GenBank/DDBJ databases">
        <title>Antimicrobial potential of Antarctic Bacteria.</title>
        <authorList>
            <person name="Benaud N."/>
            <person name="Edwards R.J."/>
            <person name="Ferrari B.C."/>
        </authorList>
    </citation>
    <scope>NUCLEOTIDE SEQUENCE [LARGE SCALE GENOMIC DNA]</scope>
    <source>
        <strain evidence="6">INR9</strain>
    </source>
</reference>
<dbReference type="PROSITE" id="PS01124">
    <property type="entry name" value="HTH_ARAC_FAMILY_2"/>
    <property type="match status" value="1"/>
</dbReference>
<keyword evidence="2" id="KW-0238">DNA-binding</keyword>
<gene>
    <name evidence="5" type="ORF">F1C12_15825</name>
</gene>
<evidence type="ECO:0000256" key="2">
    <source>
        <dbReference type="ARBA" id="ARBA00023125"/>
    </source>
</evidence>
<evidence type="ECO:0000259" key="4">
    <source>
        <dbReference type="PROSITE" id="PS01124"/>
    </source>
</evidence>
<dbReference type="KEGG" id="lse:F1C12_15825"/>